<evidence type="ECO:0000256" key="2">
    <source>
        <dbReference type="ARBA" id="ARBA00009142"/>
    </source>
</evidence>
<gene>
    <name evidence="9" type="ORF">ACEN34_00680</name>
</gene>
<dbReference type="Pfam" id="PF01925">
    <property type="entry name" value="TauE"/>
    <property type="match status" value="1"/>
</dbReference>
<comment type="caution">
    <text evidence="9">The sequence shown here is derived from an EMBL/GenBank/DDBJ whole genome shotgun (WGS) entry which is preliminary data.</text>
</comment>
<dbReference type="EMBL" id="JBGQPK010000001">
    <property type="protein sequence ID" value="MFL2028134.1"/>
    <property type="molecule type" value="Genomic_DNA"/>
</dbReference>
<name>A0ABW8U8C1_9LACO</name>
<dbReference type="InterPro" id="IPR002781">
    <property type="entry name" value="TM_pro_TauE-like"/>
</dbReference>
<comment type="similarity">
    <text evidence="2 8">Belongs to the 4-toluene sulfonate uptake permease (TSUP) (TC 2.A.102) family.</text>
</comment>
<reference evidence="9 10" key="1">
    <citation type="submission" date="2024-08" db="EMBL/GenBank/DDBJ databases">
        <authorList>
            <person name="Arias E."/>
        </authorList>
    </citation>
    <scope>NUCLEOTIDE SEQUENCE [LARGE SCALE GENOMIC DNA]</scope>
    <source>
        <strain evidence="9 10">FAM 25317</strain>
    </source>
</reference>
<dbReference type="RefSeq" id="WP_125550601.1">
    <property type="nucleotide sequence ID" value="NZ_JBGQPK010000001.1"/>
</dbReference>
<feature type="transmembrane region" description="Helical" evidence="8">
    <location>
        <begin position="75"/>
        <end position="95"/>
    </location>
</feature>
<keyword evidence="10" id="KW-1185">Reference proteome</keyword>
<keyword evidence="7 8" id="KW-0472">Membrane</keyword>
<evidence type="ECO:0000256" key="5">
    <source>
        <dbReference type="ARBA" id="ARBA00022692"/>
    </source>
</evidence>
<sequence>MALPMTITILFVTGIVAGLLSSIAGLASLVSYPVLLLLGVPPISANTTNTAALIFTGVGSSISSVKELQHNQRDMWQVTAYALIGGILGSILLVFAPETTFARVVPFLVFSAGVLMLWSQFRKPPKQTADPNRRSVKLLKNMAVLLVGIYIGYFGASAGMILLSILIVTLNKSFAVTNAIKNFASFVTNVMSLVIYTFTTKVYWWMVLPMGIGMFIGGYLGPVVIRYIPARPLRIVIAFAAFGLAGSLFYSAYF</sequence>
<evidence type="ECO:0000256" key="4">
    <source>
        <dbReference type="ARBA" id="ARBA00022475"/>
    </source>
</evidence>
<comment type="subcellular location">
    <subcellularLocation>
        <location evidence="1 8">Cell membrane</location>
        <topology evidence="1 8">Multi-pass membrane protein</topology>
    </subcellularLocation>
</comment>
<keyword evidence="4 8" id="KW-1003">Cell membrane</keyword>
<feature type="transmembrane region" description="Helical" evidence="8">
    <location>
        <begin position="142"/>
        <end position="168"/>
    </location>
</feature>
<evidence type="ECO:0000256" key="8">
    <source>
        <dbReference type="RuleBase" id="RU363041"/>
    </source>
</evidence>
<evidence type="ECO:0000256" key="6">
    <source>
        <dbReference type="ARBA" id="ARBA00022989"/>
    </source>
</evidence>
<feature type="transmembrane region" description="Helical" evidence="8">
    <location>
        <begin position="7"/>
        <end position="31"/>
    </location>
</feature>
<dbReference type="PANTHER" id="PTHR30269:SF0">
    <property type="entry name" value="MEMBRANE TRANSPORTER PROTEIN YFCA-RELATED"/>
    <property type="match status" value="1"/>
</dbReference>
<organism evidence="9 10">
    <name type="scientific">Loigolactobacillus zhaoyuanensis</name>
    <dbReference type="NCBI Taxonomy" id="2486017"/>
    <lineage>
        <taxon>Bacteria</taxon>
        <taxon>Bacillati</taxon>
        <taxon>Bacillota</taxon>
        <taxon>Bacilli</taxon>
        <taxon>Lactobacillales</taxon>
        <taxon>Lactobacillaceae</taxon>
        <taxon>Loigolactobacillus</taxon>
    </lineage>
</organism>
<evidence type="ECO:0000256" key="3">
    <source>
        <dbReference type="ARBA" id="ARBA00022448"/>
    </source>
</evidence>
<evidence type="ECO:0000256" key="7">
    <source>
        <dbReference type="ARBA" id="ARBA00023136"/>
    </source>
</evidence>
<keyword evidence="3" id="KW-0813">Transport</keyword>
<evidence type="ECO:0000313" key="9">
    <source>
        <dbReference type="EMBL" id="MFL2028134.1"/>
    </source>
</evidence>
<feature type="transmembrane region" description="Helical" evidence="8">
    <location>
        <begin position="101"/>
        <end position="121"/>
    </location>
</feature>
<feature type="transmembrane region" description="Helical" evidence="8">
    <location>
        <begin position="202"/>
        <end position="221"/>
    </location>
</feature>
<dbReference type="InterPro" id="IPR052017">
    <property type="entry name" value="TSUP"/>
</dbReference>
<evidence type="ECO:0000256" key="1">
    <source>
        <dbReference type="ARBA" id="ARBA00004651"/>
    </source>
</evidence>
<evidence type="ECO:0000313" key="10">
    <source>
        <dbReference type="Proteomes" id="UP001625389"/>
    </source>
</evidence>
<feature type="transmembrane region" description="Helical" evidence="8">
    <location>
        <begin position="233"/>
        <end position="253"/>
    </location>
</feature>
<accession>A0ABW8U8C1</accession>
<dbReference type="Proteomes" id="UP001625389">
    <property type="component" value="Unassembled WGS sequence"/>
</dbReference>
<dbReference type="PANTHER" id="PTHR30269">
    <property type="entry name" value="TRANSMEMBRANE PROTEIN YFCA"/>
    <property type="match status" value="1"/>
</dbReference>
<keyword evidence="6 8" id="KW-1133">Transmembrane helix</keyword>
<protein>
    <recommendedName>
        <fullName evidence="8">Probable membrane transporter protein</fullName>
    </recommendedName>
</protein>
<keyword evidence="5 8" id="KW-0812">Transmembrane</keyword>
<proteinExistence type="inferred from homology"/>
<feature type="transmembrane region" description="Helical" evidence="8">
    <location>
        <begin position="43"/>
        <end position="63"/>
    </location>
</feature>